<dbReference type="SUPFAM" id="SSF52833">
    <property type="entry name" value="Thioredoxin-like"/>
    <property type="match status" value="1"/>
</dbReference>
<keyword evidence="6" id="KW-1185">Reference proteome</keyword>
<dbReference type="InterPro" id="IPR036249">
    <property type="entry name" value="Thioredoxin-like_sf"/>
</dbReference>
<dbReference type="InterPro" id="IPR029071">
    <property type="entry name" value="Ubiquitin-like_domsf"/>
</dbReference>
<dbReference type="GO" id="GO:0036503">
    <property type="term" value="P:ERAD pathway"/>
    <property type="evidence" value="ECO:0007669"/>
    <property type="project" value="TreeGrafter"/>
</dbReference>
<dbReference type="Pfam" id="PF00789">
    <property type="entry name" value="UBX"/>
    <property type="match status" value="1"/>
</dbReference>
<dbReference type="InterPro" id="IPR001012">
    <property type="entry name" value="UBX_dom"/>
</dbReference>
<dbReference type="InterPro" id="IPR050730">
    <property type="entry name" value="UBX_domain-protein"/>
</dbReference>
<dbReference type="Gene3D" id="3.10.20.90">
    <property type="entry name" value="Phosphatidylinositol 3-kinase Catalytic Subunit, Chain A, domain 1"/>
    <property type="match status" value="1"/>
</dbReference>
<evidence type="ECO:0000256" key="3">
    <source>
        <dbReference type="SAM" id="MobiDB-lite"/>
    </source>
</evidence>
<dbReference type="AlphaFoldDB" id="A0A7J7IDZ6"/>
<sequence>MMRSRNQIHCSKEKRCSRLACPQPKSQALVHPPNRALRTYSGPGSEGIVGRLRRLLIIPFQTFRVVFTWCAALLSRILGISRFYGYPSHSRAVGAAAVAEFEAHLRGRYGADIRYPTLFRGTFKEALSHSTQTCRLVLLYLHSEIHHVTDRFVREILSDENLIRFVNENFVFYAASVNRSVEAAELTSYFTPAGYPYLAIVYASRRWPLGQLIDLRVLSDLDRSMRGGRDAPITPMDVLLWLQNVLLEYGDALRTAHAMREQRHSSQRLREEQDREFQQALAADRAAELARQETERRARQETAEREQRMRERAEMLERKRAKLAPEPAPSADAVTVLLRLPDGRSEQRRFHLTKTFAELFDWAEACCDVDLDLFELTTNFPKRAYTPKNHATMTLKEAGFERRVALLVTEKLWTTDTQDLIGKNEAATGDTGSGTDTDHASTPAETKKRV</sequence>
<dbReference type="SUPFAM" id="SSF54236">
    <property type="entry name" value="Ubiquitin-like"/>
    <property type="match status" value="1"/>
</dbReference>
<dbReference type="Pfam" id="PF21021">
    <property type="entry name" value="FAF1"/>
    <property type="match status" value="1"/>
</dbReference>
<evidence type="ECO:0000259" key="4">
    <source>
        <dbReference type="PROSITE" id="PS50033"/>
    </source>
</evidence>
<gene>
    <name evidence="5" type="ORF">F1559_002814</name>
</gene>
<dbReference type="PANTHER" id="PTHR23322">
    <property type="entry name" value="FAS-ASSOCIATED PROTEIN"/>
    <property type="match status" value="1"/>
</dbReference>
<dbReference type="InterPro" id="IPR049483">
    <property type="entry name" value="FAF1_2-like_UAS"/>
</dbReference>
<dbReference type="Gene3D" id="3.40.30.10">
    <property type="entry name" value="Glutaredoxin"/>
    <property type="match status" value="1"/>
</dbReference>
<accession>A0A7J7IDZ6</accession>
<dbReference type="CDD" id="cd01767">
    <property type="entry name" value="UBX"/>
    <property type="match status" value="1"/>
</dbReference>
<evidence type="ECO:0000256" key="1">
    <source>
        <dbReference type="ARBA" id="ARBA00023054"/>
    </source>
</evidence>
<keyword evidence="1 2" id="KW-0175">Coiled coil</keyword>
<organism evidence="5 6">
    <name type="scientific">Cyanidiococcus yangmingshanensis</name>
    <dbReference type="NCBI Taxonomy" id="2690220"/>
    <lineage>
        <taxon>Eukaryota</taxon>
        <taxon>Rhodophyta</taxon>
        <taxon>Bangiophyceae</taxon>
        <taxon>Cyanidiales</taxon>
        <taxon>Cyanidiaceae</taxon>
        <taxon>Cyanidiococcus</taxon>
    </lineage>
</organism>
<name>A0A7J7IDZ6_9RHOD</name>
<feature type="region of interest" description="Disordered" evidence="3">
    <location>
        <begin position="424"/>
        <end position="450"/>
    </location>
</feature>
<feature type="coiled-coil region" evidence="2">
    <location>
        <begin position="291"/>
        <end position="319"/>
    </location>
</feature>
<dbReference type="GO" id="GO:0005783">
    <property type="term" value="C:endoplasmic reticulum"/>
    <property type="evidence" value="ECO:0007669"/>
    <property type="project" value="TreeGrafter"/>
</dbReference>
<reference evidence="5 6" key="1">
    <citation type="journal article" date="2020" name="J. Phycol.">
        <title>Comparative genome analysis reveals Cyanidiococcus gen. nov., a new extremophilic red algal genus sister to Cyanidioschyzon (Cyanidioschyzonaceae, Rhodophyta).</title>
        <authorList>
            <person name="Liu S.-L."/>
            <person name="Chiang Y.-R."/>
            <person name="Yoon H.S."/>
            <person name="Fu H.-Y."/>
        </authorList>
    </citation>
    <scope>NUCLEOTIDE SEQUENCE [LARGE SCALE GENOMIC DNA]</scope>
    <source>
        <strain evidence="5 6">THAL066</strain>
    </source>
</reference>
<feature type="domain" description="UBX" evidence="4">
    <location>
        <begin position="329"/>
        <end position="408"/>
    </location>
</feature>
<dbReference type="PROSITE" id="PS50033">
    <property type="entry name" value="UBX"/>
    <property type="match status" value="1"/>
</dbReference>
<feature type="compositionally biased region" description="Low complexity" evidence="3">
    <location>
        <begin position="426"/>
        <end position="435"/>
    </location>
</feature>
<dbReference type="EMBL" id="VWRR01000015">
    <property type="protein sequence ID" value="KAF6001305.1"/>
    <property type="molecule type" value="Genomic_DNA"/>
</dbReference>
<comment type="caution">
    <text evidence="5">The sequence shown here is derived from an EMBL/GenBank/DDBJ whole genome shotgun (WGS) entry which is preliminary data.</text>
</comment>
<dbReference type="GO" id="GO:0043130">
    <property type="term" value="F:ubiquitin binding"/>
    <property type="evidence" value="ECO:0007669"/>
    <property type="project" value="TreeGrafter"/>
</dbReference>
<dbReference type="OrthoDB" id="3938at2759"/>
<dbReference type="SMART" id="SM00166">
    <property type="entry name" value="UBX"/>
    <property type="match status" value="1"/>
</dbReference>
<protein>
    <recommendedName>
        <fullName evidence="4">UBX domain-containing protein</fullName>
    </recommendedName>
</protein>
<evidence type="ECO:0000313" key="6">
    <source>
        <dbReference type="Proteomes" id="UP000530660"/>
    </source>
</evidence>
<dbReference type="SMART" id="SM00594">
    <property type="entry name" value="UAS"/>
    <property type="match status" value="1"/>
</dbReference>
<proteinExistence type="predicted"/>
<dbReference type="Proteomes" id="UP000530660">
    <property type="component" value="Unassembled WGS sequence"/>
</dbReference>
<evidence type="ECO:0000256" key="2">
    <source>
        <dbReference type="SAM" id="Coils"/>
    </source>
</evidence>
<evidence type="ECO:0000313" key="5">
    <source>
        <dbReference type="EMBL" id="KAF6001305.1"/>
    </source>
</evidence>
<dbReference type="InterPro" id="IPR006577">
    <property type="entry name" value="UAS"/>
</dbReference>
<dbReference type="PANTHER" id="PTHR23322:SF1">
    <property type="entry name" value="FAS-ASSOCIATED FACTOR 2"/>
    <property type="match status" value="1"/>
</dbReference>